<accession>A0A419PJS7</accession>
<dbReference type="AlphaFoldDB" id="A0A419PJS7"/>
<keyword evidence="2" id="KW-1185">Reference proteome</keyword>
<name>A0A419PJS7_CLOSI</name>
<reference evidence="1 2" key="2">
    <citation type="journal article" date="2021" name="Genomics">
        <title>High-quality reference genome for Clonorchis sinensis.</title>
        <authorList>
            <person name="Young N.D."/>
            <person name="Stroehlein A.J."/>
            <person name="Kinkar L."/>
            <person name="Wang T."/>
            <person name="Sohn W.M."/>
            <person name="Chang B.C.H."/>
            <person name="Kaur P."/>
            <person name="Weisz D."/>
            <person name="Dudchenko O."/>
            <person name="Aiden E.L."/>
            <person name="Korhonen P.K."/>
            <person name="Gasser R.B."/>
        </authorList>
    </citation>
    <scope>NUCLEOTIDE SEQUENCE [LARGE SCALE GENOMIC DNA]</scope>
    <source>
        <strain evidence="1">Cs-k2</strain>
    </source>
</reference>
<organism evidence="1 2">
    <name type="scientific">Clonorchis sinensis</name>
    <name type="common">Chinese liver fluke</name>
    <dbReference type="NCBI Taxonomy" id="79923"/>
    <lineage>
        <taxon>Eukaryota</taxon>
        <taxon>Metazoa</taxon>
        <taxon>Spiralia</taxon>
        <taxon>Lophotrochozoa</taxon>
        <taxon>Platyhelminthes</taxon>
        <taxon>Trematoda</taxon>
        <taxon>Digenea</taxon>
        <taxon>Opisthorchiida</taxon>
        <taxon>Opisthorchiata</taxon>
        <taxon>Opisthorchiidae</taxon>
        <taxon>Clonorchis</taxon>
    </lineage>
</organism>
<gene>
    <name evidence="1" type="ORF">CSKR_102595</name>
</gene>
<proteinExistence type="predicted"/>
<evidence type="ECO:0000313" key="1">
    <source>
        <dbReference type="EMBL" id="KAG5444988.1"/>
    </source>
</evidence>
<protein>
    <submittedName>
        <fullName evidence="1">Uncharacterized protein</fullName>
    </submittedName>
</protein>
<dbReference type="Proteomes" id="UP000286415">
    <property type="component" value="Unassembled WGS sequence"/>
</dbReference>
<comment type="caution">
    <text evidence="1">The sequence shown here is derived from an EMBL/GenBank/DDBJ whole genome shotgun (WGS) entry which is preliminary data.</text>
</comment>
<evidence type="ECO:0000313" key="2">
    <source>
        <dbReference type="Proteomes" id="UP000286415"/>
    </source>
</evidence>
<dbReference type="EMBL" id="NIRI02000056">
    <property type="protein sequence ID" value="KAG5444988.1"/>
    <property type="molecule type" value="Genomic_DNA"/>
</dbReference>
<reference evidence="1 2" key="1">
    <citation type="journal article" date="2018" name="Biotechnol. Adv.">
        <title>Improved genomic resources and new bioinformatic workflow for the carcinogenic parasite Clonorchis sinensis: Biotechnological implications.</title>
        <authorList>
            <person name="Wang D."/>
            <person name="Korhonen P.K."/>
            <person name="Gasser R.B."/>
            <person name="Young N.D."/>
        </authorList>
    </citation>
    <scope>NUCLEOTIDE SEQUENCE [LARGE SCALE GENOMIC DNA]</scope>
    <source>
        <strain evidence="1">Cs-k2</strain>
    </source>
</reference>
<dbReference type="InParanoid" id="A0A419PJS7"/>
<sequence length="164" mass="18830">MQNYKITNFNGFQQTELYPKKQAKSTWISSKRVIETGSQTGSRLSPKFPRSVLFLSFSGCHSPERYKWKKGEALLFKFSARGSMLASARTRQPNRTNSERIVTQVCGNIKIKVVPWMQNYKITNFNGFQQTELYPKKQAKSTWISSKRVIETGSQTGALKQIYS</sequence>